<dbReference type="PANTHER" id="PTHR30474">
    <property type="entry name" value="CELL CYCLE PROTEIN"/>
    <property type="match status" value="1"/>
</dbReference>
<evidence type="ECO:0000256" key="6">
    <source>
        <dbReference type="ARBA" id="ARBA00022679"/>
    </source>
</evidence>
<dbReference type="GO" id="GO:0008360">
    <property type="term" value="P:regulation of cell shape"/>
    <property type="evidence" value="ECO:0007669"/>
    <property type="project" value="UniProtKB-KW"/>
</dbReference>
<organism evidence="23 24">
    <name type="scientific">Priestia taiwanensis</name>
    <dbReference type="NCBI Taxonomy" id="1347902"/>
    <lineage>
        <taxon>Bacteria</taxon>
        <taxon>Bacillati</taxon>
        <taxon>Bacillota</taxon>
        <taxon>Bacilli</taxon>
        <taxon>Bacillales</taxon>
        <taxon>Bacillaceae</taxon>
        <taxon>Priestia</taxon>
    </lineage>
</organism>
<name>A0A917ASD1_9BACI</name>
<protein>
    <recommendedName>
        <fullName evidence="17">Probable peptidoglycan glycosyltransferase FtsW</fullName>
        <ecNumber evidence="19">2.4.99.28</ecNumber>
    </recommendedName>
    <alternativeName>
        <fullName evidence="18">Cell division protein FtsW</fullName>
    </alternativeName>
    <alternativeName>
        <fullName evidence="15">Cell wall polymerase</fullName>
    </alternativeName>
    <alternativeName>
        <fullName evidence="14">Peptidoglycan polymerase</fullName>
    </alternativeName>
</protein>
<dbReference type="InterPro" id="IPR001182">
    <property type="entry name" value="FtsW/RodA"/>
</dbReference>
<proteinExistence type="inferred from homology"/>
<feature type="transmembrane region" description="Helical" evidence="22">
    <location>
        <begin position="313"/>
        <end position="330"/>
    </location>
</feature>
<evidence type="ECO:0000256" key="1">
    <source>
        <dbReference type="ARBA" id="ARBA00004651"/>
    </source>
</evidence>
<keyword evidence="5" id="KW-0328">Glycosyltransferase</keyword>
<evidence type="ECO:0000256" key="11">
    <source>
        <dbReference type="ARBA" id="ARBA00023136"/>
    </source>
</evidence>
<keyword evidence="24" id="KW-1185">Reference proteome</keyword>
<dbReference type="EMBL" id="BMFK01000001">
    <property type="protein sequence ID" value="GGE66635.1"/>
    <property type="molecule type" value="Genomic_DNA"/>
</dbReference>
<dbReference type="RefSeq" id="WP_188387843.1">
    <property type="nucleotide sequence ID" value="NZ_BMFK01000001.1"/>
</dbReference>
<keyword evidence="9" id="KW-0573">Peptidoglycan synthesis</keyword>
<dbReference type="GO" id="GO:0051301">
    <property type="term" value="P:cell division"/>
    <property type="evidence" value="ECO:0007669"/>
    <property type="project" value="UniProtKB-KW"/>
</dbReference>
<evidence type="ECO:0000256" key="19">
    <source>
        <dbReference type="ARBA" id="ARBA00044770"/>
    </source>
</evidence>
<evidence type="ECO:0000256" key="3">
    <source>
        <dbReference type="ARBA" id="ARBA00022475"/>
    </source>
</evidence>
<dbReference type="Proteomes" id="UP000605259">
    <property type="component" value="Unassembled WGS sequence"/>
</dbReference>
<dbReference type="GO" id="GO:0071555">
    <property type="term" value="P:cell wall organization"/>
    <property type="evidence" value="ECO:0007669"/>
    <property type="project" value="UniProtKB-KW"/>
</dbReference>
<evidence type="ECO:0000256" key="7">
    <source>
        <dbReference type="ARBA" id="ARBA00022692"/>
    </source>
</evidence>
<dbReference type="PROSITE" id="PS00428">
    <property type="entry name" value="FTSW_RODA_SPOVE"/>
    <property type="match status" value="1"/>
</dbReference>
<evidence type="ECO:0000256" key="10">
    <source>
        <dbReference type="ARBA" id="ARBA00022989"/>
    </source>
</evidence>
<dbReference type="InterPro" id="IPR018365">
    <property type="entry name" value="Cell_cycle_FtsW-rel_CS"/>
</dbReference>
<feature type="transmembrane region" description="Helical" evidence="22">
    <location>
        <begin position="193"/>
        <end position="212"/>
    </location>
</feature>
<feature type="transmembrane region" description="Helical" evidence="22">
    <location>
        <begin position="275"/>
        <end position="301"/>
    </location>
</feature>
<evidence type="ECO:0000256" key="16">
    <source>
        <dbReference type="ARBA" id="ARBA00038053"/>
    </source>
</evidence>
<evidence type="ECO:0000256" key="12">
    <source>
        <dbReference type="ARBA" id="ARBA00023306"/>
    </source>
</evidence>
<feature type="transmembrane region" description="Helical" evidence="22">
    <location>
        <begin position="169"/>
        <end position="186"/>
    </location>
</feature>
<keyword evidence="11 22" id="KW-0472">Membrane</keyword>
<feature type="transmembrane region" description="Helical" evidence="22">
    <location>
        <begin position="119"/>
        <end position="136"/>
    </location>
</feature>
<keyword evidence="13" id="KW-0961">Cell wall biogenesis/degradation</keyword>
<comment type="pathway">
    <text evidence="2">Cell wall biogenesis; peptidoglycan biosynthesis.</text>
</comment>
<dbReference type="GO" id="GO:0009252">
    <property type="term" value="P:peptidoglycan biosynthetic process"/>
    <property type="evidence" value="ECO:0007669"/>
    <property type="project" value="UniProtKB-KW"/>
</dbReference>
<dbReference type="GO" id="GO:0005886">
    <property type="term" value="C:plasma membrane"/>
    <property type="evidence" value="ECO:0007669"/>
    <property type="project" value="UniProtKB-SubCell"/>
</dbReference>
<evidence type="ECO:0000256" key="9">
    <source>
        <dbReference type="ARBA" id="ARBA00022984"/>
    </source>
</evidence>
<evidence type="ECO:0000313" key="23">
    <source>
        <dbReference type="EMBL" id="GGE66635.1"/>
    </source>
</evidence>
<evidence type="ECO:0000256" key="5">
    <source>
        <dbReference type="ARBA" id="ARBA00022676"/>
    </source>
</evidence>
<feature type="transmembrane region" description="Helical" evidence="22">
    <location>
        <begin position="80"/>
        <end position="99"/>
    </location>
</feature>
<comment type="caution">
    <text evidence="23">The sequence shown here is derived from an EMBL/GenBank/DDBJ whole genome shotgun (WGS) entry which is preliminary data.</text>
</comment>
<feature type="transmembrane region" description="Helical" evidence="22">
    <location>
        <begin position="350"/>
        <end position="371"/>
    </location>
</feature>
<accession>A0A917ASD1</accession>
<keyword evidence="3" id="KW-1003">Cell membrane</keyword>
<dbReference type="InterPro" id="IPR013437">
    <property type="entry name" value="FtsW"/>
</dbReference>
<evidence type="ECO:0000256" key="15">
    <source>
        <dbReference type="ARBA" id="ARBA00033270"/>
    </source>
</evidence>
<feature type="transmembrane region" description="Helical" evidence="22">
    <location>
        <begin position="12"/>
        <end position="35"/>
    </location>
</feature>
<keyword evidence="12" id="KW-0131">Cell cycle</keyword>
<comment type="catalytic activity">
    <reaction evidence="20">
        <text>[GlcNAc-(1-&gt;4)-Mur2Ac(oyl-L-Ala-gamma-D-Glu-L-Lys-D-Ala-D-Ala)](n)-di-trans,octa-cis-undecaprenyl diphosphate + beta-D-GlcNAc-(1-&gt;4)-Mur2Ac(oyl-L-Ala-gamma-D-Glu-L-Lys-D-Ala-D-Ala)-di-trans,octa-cis-undecaprenyl diphosphate = [GlcNAc-(1-&gt;4)-Mur2Ac(oyl-L-Ala-gamma-D-Glu-L-Lys-D-Ala-D-Ala)](n+1)-di-trans,octa-cis-undecaprenyl diphosphate + di-trans,octa-cis-undecaprenyl diphosphate + H(+)</text>
        <dbReference type="Rhea" id="RHEA:23708"/>
        <dbReference type="Rhea" id="RHEA-COMP:9602"/>
        <dbReference type="Rhea" id="RHEA-COMP:9603"/>
        <dbReference type="ChEBI" id="CHEBI:15378"/>
        <dbReference type="ChEBI" id="CHEBI:58405"/>
        <dbReference type="ChEBI" id="CHEBI:60033"/>
        <dbReference type="ChEBI" id="CHEBI:78435"/>
        <dbReference type="EC" id="2.4.99.28"/>
    </reaction>
</comment>
<dbReference type="EC" id="2.4.99.28" evidence="19"/>
<dbReference type="GO" id="GO:0015648">
    <property type="term" value="F:lipid-linked peptidoglycan transporter activity"/>
    <property type="evidence" value="ECO:0007669"/>
    <property type="project" value="TreeGrafter"/>
</dbReference>
<keyword evidence="4" id="KW-0132">Cell division</keyword>
<dbReference type="GO" id="GO:0032153">
    <property type="term" value="C:cell division site"/>
    <property type="evidence" value="ECO:0007669"/>
    <property type="project" value="TreeGrafter"/>
</dbReference>
<evidence type="ECO:0000256" key="17">
    <source>
        <dbReference type="ARBA" id="ARBA00041185"/>
    </source>
</evidence>
<evidence type="ECO:0000313" key="24">
    <source>
        <dbReference type="Proteomes" id="UP000605259"/>
    </source>
</evidence>
<dbReference type="PANTHER" id="PTHR30474:SF2">
    <property type="entry name" value="PEPTIDOGLYCAN GLYCOSYLTRANSFERASE FTSW-RELATED"/>
    <property type="match status" value="1"/>
</dbReference>
<evidence type="ECO:0000256" key="22">
    <source>
        <dbReference type="SAM" id="Phobius"/>
    </source>
</evidence>
<feature type="transmembrane region" description="Helical" evidence="22">
    <location>
        <begin position="145"/>
        <end position="163"/>
    </location>
</feature>
<reference evidence="23" key="1">
    <citation type="journal article" date="2014" name="Int. J. Syst. Evol. Microbiol.">
        <title>Complete genome sequence of Corynebacterium casei LMG S-19264T (=DSM 44701T), isolated from a smear-ripened cheese.</title>
        <authorList>
            <consortium name="US DOE Joint Genome Institute (JGI-PGF)"/>
            <person name="Walter F."/>
            <person name="Albersmeier A."/>
            <person name="Kalinowski J."/>
            <person name="Ruckert C."/>
        </authorList>
    </citation>
    <scope>NUCLEOTIDE SEQUENCE</scope>
    <source>
        <strain evidence="23">CGMCC 1.12698</strain>
    </source>
</reference>
<sequence>MIKRYLKSLDYSLIIAITLLCTIGAVMVYSASSIVAVMRYKSANLPSDYFFQEQVNAMILGAFMFLLFSMLPYQIFRKRLFFIANIVISIGLLLLVMLMGEEANGAKSWLRIGGFKFQPAEFIKIGVIIFLAALYGRNQTIINRFWKGIVPPFMYVLVIFVLINMQPDLGTSLLILGTACAMVFASGIDLKKIVTIALMVGIPVGTFLYFAYDKILSPHQLNRFKVTSNPFDYAQDTGYQLVHGFISITRGGFFGVGLGESTQKYGHLPEPHTDFIMAIIAEELGFIGVSVILLGLAFVVFRGLMIARKCPDAFGSLLAIGISSMVAIQTTVNIGGLTGLMPLTGVPLPFISYGGTSIVLLFISMGILMNIHRFSKARLAKKVNKNSPLEVVK</sequence>
<evidence type="ECO:0000256" key="8">
    <source>
        <dbReference type="ARBA" id="ARBA00022960"/>
    </source>
</evidence>
<keyword evidence="10 22" id="KW-1133">Transmembrane helix</keyword>
<keyword evidence="8" id="KW-0133">Cell shape</keyword>
<evidence type="ECO:0000256" key="20">
    <source>
        <dbReference type="ARBA" id="ARBA00049902"/>
    </source>
</evidence>
<keyword evidence="7 22" id="KW-0812">Transmembrane</keyword>
<evidence type="ECO:0000256" key="2">
    <source>
        <dbReference type="ARBA" id="ARBA00004752"/>
    </source>
</evidence>
<gene>
    <name evidence="23" type="primary">ftsW</name>
    <name evidence="23" type="ORF">GCM10007140_16020</name>
</gene>
<comment type="similarity">
    <text evidence="16">Belongs to the SEDS family. FtsW subfamily.</text>
</comment>
<keyword evidence="6" id="KW-0808">Transferase</keyword>
<dbReference type="NCBIfam" id="TIGR02614">
    <property type="entry name" value="ftsW"/>
    <property type="match status" value="1"/>
</dbReference>
<dbReference type="AlphaFoldDB" id="A0A917ASD1"/>
<evidence type="ECO:0000256" key="13">
    <source>
        <dbReference type="ARBA" id="ARBA00023316"/>
    </source>
</evidence>
<evidence type="ECO:0000256" key="18">
    <source>
        <dbReference type="ARBA" id="ARBA00041418"/>
    </source>
</evidence>
<feature type="transmembrane region" description="Helical" evidence="22">
    <location>
        <begin position="55"/>
        <end position="73"/>
    </location>
</feature>
<dbReference type="Pfam" id="PF01098">
    <property type="entry name" value="FTSW_RODA_SPOVE"/>
    <property type="match status" value="1"/>
</dbReference>
<evidence type="ECO:0000256" key="14">
    <source>
        <dbReference type="ARBA" id="ARBA00032370"/>
    </source>
</evidence>
<comment type="subcellular location">
    <subcellularLocation>
        <location evidence="1">Cell membrane</location>
        <topology evidence="1">Multi-pass membrane protein</topology>
    </subcellularLocation>
</comment>
<dbReference type="GO" id="GO:0008955">
    <property type="term" value="F:peptidoglycan glycosyltransferase activity"/>
    <property type="evidence" value="ECO:0007669"/>
    <property type="project" value="UniProtKB-EC"/>
</dbReference>
<comment type="function">
    <text evidence="21">Peptidoglycan polymerase that is essential for cell division.</text>
</comment>
<evidence type="ECO:0000256" key="21">
    <source>
        <dbReference type="ARBA" id="ARBA00049966"/>
    </source>
</evidence>
<reference evidence="23" key="2">
    <citation type="submission" date="2020-09" db="EMBL/GenBank/DDBJ databases">
        <authorList>
            <person name="Sun Q."/>
            <person name="Zhou Y."/>
        </authorList>
    </citation>
    <scope>NUCLEOTIDE SEQUENCE</scope>
    <source>
        <strain evidence="23">CGMCC 1.12698</strain>
    </source>
</reference>
<evidence type="ECO:0000256" key="4">
    <source>
        <dbReference type="ARBA" id="ARBA00022618"/>
    </source>
</evidence>